<keyword evidence="7 8" id="KW-0413">Isomerase</keyword>
<keyword evidence="5 8" id="KW-0799">Topoisomerase</keyword>
<dbReference type="FunFam" id="3.30.1360.40:FF:000002">
    <property type="entry name" value="DNA gyrase subunit A"/>
    <property type="match status" value="1"/>
</dbReference>
<dbReference type="Proteomes" id="UP000294862">
    <property type="component" value="Unassembled WGS sequence"/>
</dbReference>
<dbReference type="GO" id="GO:0005737">
    <property type="term" value="C:cytoplasm"/>
    <property type="evidence" value="ECO:0007669"/>
    <property type="project" value="UniProtKB-SubCell"/>
</dbReference>
<evidence type="ECO:0000256" key="5">
    <source>
        <dbReference type="ARBA" id="ARBA00023029"/>
    </source>
</evidence>
<dbReference type="GO" id="GO:0003677">
    <property type="term" value="F:DNA binding"/>
    <property type="evidence" value="ECO:0007669"/>
    <property type="project" value="UniProtKB-UniRule"/>
</dbReference>
<comment type="function">
    <text evidence="8">A type II topoisomerase that negatively supercoils closed circular double-stranded (ds) DNA in an ATP-dependent manner to modulate DNA topology and maintain chromosomes in an underwound state. Negative supercoiling favors strand separation, and DNA replication, transcription, recombination and repair, all of which involve strand separation. Also able to catalyze the interconversion of other topological isomers of dsDNA rings, including catenanes and knotted rings. Type II topoisomerases break and join 2 DNA strands simultaneously in an ATP-dependent manner.</text>
</comment>
<evidence type="ECO:0000256" key="8">
    <source>
        <dbReference type="HAMAP-Rule" id="MF_01897"/>
    </source>
</evidence>
<dbReference type="InterPro" id="IPR002205">
    <property type="entry name" value="Topo_IIA_dom_A"/>
</dbReference>
<dbReference type="InterPro" id="IPR006691">
    <property type="entry name" value="GyrA/parC_rep"/>
</dbReference>
<keyword evidence="13" id="KW-1185">Reference proteome</keyword>
<keyword evidence="3 8" id="KW-0547">Nucleotide-binding</keyword>
<dbReference type="PROSITE" id="PS52040">
    <property type="entry name" value="TOPO_IIA"/>
    <property type="match status" value="1"/>
</dbReference>
<evidence type="ECO:0000313" key="13">
    <source>
        <dbReference type="Proteomes" id="UP000294862"/>
    </source>
</evidence>
<dbReference type="Pfam" id="PF00521">
    <property type="entry name" value="DNA_topoisoIV"/>
    <property type="match status" value="1"/>
</dbReference>
<dbReference type="InterPro" id="IPR035516">
    <property type="entry name" value="Gyrase/topoIV_suA_C"/>
</dbReference>
<comment type="similarity">
    <text evidence="2 8">Belongs to the type II topoisomerase GyrA/ParC subunit family.</text>
</comment>
<feature type="active site" description="O-(5'-phospho-DNA)-tyrosine intermediate" evidence="8 9">
    <location>
        <position position="122"/>
    </location>
</feature>
<evidence type="ECO:0000256" key="10">
    <source>
        <dbReference type="SAM" id="MobiDB-lite"/>
    </source>
</evidence>
<dbReference type="PANTHER" id="PTHR43493">
    <property type="entry name" value="DNA GYRASE/TOPOISOMERASE SUBUNIT A"/>
    <property type="match status" value="1"/>
</dbReference>
<dbReference type="RefSeq" id="WP_131994603.1">
    <property type="nucleotide sequence ID" value="NZ_SLWQ01000002.1"/>
</dbReference>
<comment type="subunit">
    <text evidence="8">Heterotetramer, composed of two GyrA and two GyrB chains. In the heterotetramer, GyrA contains the active site tyrosine that forms a transient covalent intermediate with DNA, while GyrB binds cofactors and catalyzes ATP hydrolysis.</text>
</comment>
<evidence type="ECO:0000256" key="2">
    <source>
        <dbReference type="ARBA" id="ARBA00008263"/>
    </source>
</evidence>
<name>A0A4V2S2V7_9GAMM</name>
<dbReference type="OrthoDB" id="9806486at2"/>
<keyword evidence="4 8" id="KW-0067">ATP-binding</keyword>
<dbReference type="GO" id="GO:0006265">
    <property type="term" value="P:DNA topological change"/>
    <property type="evidence" value="ECO:0007669"/>
    <property type="project" value="UniProtKB-UniRule"/>
</dbReference>
<evidence type="ECO:0000313" key="12">
    <source>
        <dbReference type="EMBL" id="TCO41860.1"/>
    </source>
</evidence>
<sequence>MAELAKEIIRVNIEDEVRKSYLDYAMSVIVGRALPDVRDGLKPVHRRTLYAMHESNTTWNRPYVKCARVVGDVMGKYHPHGDSSIYDALVRMAQDFSMRYTLIDGQGNFGSVDGDEAAAMRYTECRLERLSSELLADIDKETIDYQPNYDEKELEPTVLPTRIPNLLINGSAGIAVGMATNVPPHNLSEVLSACIALIDDPELGFDELLRLVPGPDFPTAGIINGSAGIVEAYKTGRGRILVRAKCEIESDDNGRETIVVTEIPFQVNKARLIEKIAELVKEKRIEGISELRDESDKDGLRVVIEVRRDTSADVLLNNLFQQTQLQVTFGINMVALVDGQPRTLGLREILDAFIRHRREVVTRRTIFDLRKARARAHIVEGLTVALANIDEMVELIKTSPSPDEAKQRMLARHWEPGMVRALLAAAGADASRPEDLDPAAGLKADGYQLSEIQAKEILEMRLSRLTGLEQEKLSDEYKDLLQTIGKLIEILENPDVLLRIIRDEFVELKEQYGDARRTVIQASQEDLDILDLIEPEDVVVTLSHTGYAKRQPVSLYRAQRRGGKGRSATNMKEEDFVERLWIANTHDTLLVFTSAGRVFWLKVYKLPDAGPNARGKPIVNLLPLEADEKVQAVQAVHDYTEGRFVFFATRNGTVKKTPLPEFEFQLQRGKIAINLDEGDALVDVQITDGAQDIMLFASNGRTVRFAEDEVRPMGRTAGGVRGIRLADGAQVVSLLVVEHAVEQDEADDDAGEPAEGDAPIEADSAEACVLTATERGYGKRTPLSKYPRKGRGIRGVIGIQCSERNGNLVGAALLDDTHEVMLISNQGTLVRTRAAEIARVGRNTQGVTLIRLPPDESLVGVVKVDSLGEGDEDETGAATDGAPAES</sequence>
<dbReference type="InterPro" id="IPR050220">
    <property type="entry name" value="Type_II_DNA_Topoisomerases"/>
</dbReference>
<dbReference type="NCBIfam" id="NF004044">
    <property type="entry name" value="PRK05561.1"/>
    <property type="match status" value="1"/>
</dbReference>
<evidence type="ECO:0000256" key="6">
    <source>
        <dbReference type="ARBA" id="ARBA00023125"/>
    </source>
</evidence>
<proteinExistence type="inferred from homology"/>
<feature type="domain" description="Topo IIA-type catalytic" evidence="11">
    <location>
        <begin position="34"/>
        <end position="532"/>
    </location>
</feature>
<dbReference type="FunFam" id="2.120.10.90:FF:000004">
    <property type="entry name" value="DNA gyrase subunit A"/>
    <property type="match status" value="1"/>
</dbReference>
<keyword evidence="8" id="KW-0963">Cytoplasm</keyword>
<dbReference type="SUPFAM" id="SSF101904">
    <property type="entry name" value="GyrA/ParC C-terminal domain-like"/>
    <property type="match status" value="1"/>
</dbReference>
<comment type="subcellular location">
    <subcellularLocation>
        <location evidence="8">Cytoplasm</location>
    </subcellularLocation>
</comment>
<evidence type="ECO:0000256" key="9">
    <source>
        <dbReference type="PROSITE-ProRule" id="PRU01384"/>
    </source>
</evidence>
<gene>
    <name evidence="8" type="primary">gyrA</name>
    <name evidence="12" type="ORF">EV148_102211</name>
</gene>
<dbReference type="GO" id="GO:0006261">
    <property type="term" value="P:DNA-templated DNA replication"/>
    <property type="evidence" value="ECO:0007669"/>
    <property type="project" value="UniProtKB-UniRule"/>
</dbReference>
<dbReference type="SMART" id="SM00434">
    <property type="entry name" value="TOP4c"/>
    <property type="match status" value="1"/>
</dbReference>
<dbReference type="EC" id="5.6.2.2" evidence="8"/>
<protein>
    <recommendedName>
        <fullName evidence="8">DNA gyrase subunit A</fullName>
        <ecNumber evidence="8">5.6.2.2</ecNumber>
    </recommendedName>
</protein>
<accession>A0A4V2S2V7</accession>
<dbReference type="Gene3D" id="2.120.10.90">
    <property type="entry name" value="DNA gyrase/topoisomerase IV, subunit A, C-terminal"/>
    <property type="match status" value="1"/>
</dbReference>
<reference evidence="12 13" key="1">
    <citation type="journal article" date="2015" name="Stand. Genomic Sci.">
        <title>Genomic Encyclopedia of Bacterial and Archaeal Type Strains, Phase III: the genomes of soil and plant-associated and newly described type strains.</title>
        <authorList>
            <person name="Whitman W.B."/>
            <person name="Woyke T."/>
            <person name="Klenk H.P."/>
            <person name="Zhou Y."/>
            <person name="Lilburn T.G."/>
            <person name="Beck B.J."/>
            <person name="De Vos P."/>
            <person name="Vandamme P."/>
            <person name="Eisen J.A."/>
            <person name="Garrity G."/>
            <person name="Hugenholtz P."/>
            <person name="Kyrpides N.C."/>
        </authorList>
    </citation>
    <scope>NUCLEOTIDE SEQUENCE [LARGE SCALE GENOMIC DNA]</scope>
    <source>
        <strain evidence="12 13">A3</strain>
    </source>
</reference>
<dbReference type="InterPro" id="IPR013757">
    <property type="entry name" value="Topo_IIA_A_a_sf"/>
</dbReference>
<comment type="miscellaneous">
    <text evidence="8">Few gyrases are as efficient as E.coli at forming negative supercoils. Not all organisms have 2 type II topoisomerases; in organisms with a single type II topoisomerase this enzyme also has to decatenate newly replicated chromosomes.</text>
</comment>
<dbReference type="FunFam" id="3.90.199.10:FF:000001">
    <property type="entry name" value="DNA gyrase subunit A"/>
    <property type="match status" value="1"/>
</dbReference>
<dbReference type="GO" id="GO:0034335">
    <property type="term" value="F:DNA negative supercoiling activity"/>
    <property type="evidence" value="ECO:0007669"/>
    <property type="project" value="UniProtKB-ARBA"/>
</dbReference>
<dbReference type="InterPro" id="IPR013760">
    <property type="entry name" value="Topo_IIA-like_dom_sf"/>
</dbReference>
<dbReference type="InterPro" id="IPR013758">
    <property type="entry name" value="Topo_IIA_A/C_ab"/>
</dbReference>
<dbReference type="SUPFAM" id="SSF56719">
    <property type="entry name" value="Type II DNA topoisomerase"/>
    <property type="match status" value="1"/>
</dbReference>
<keyword evidence="6 8" id="KW-0238">DNA-binding</keyword>
<dbReference type="PANTHER" id="PTHR43493:SF5">
    <property type="entry name" value="DNA GYRASE SUBUNIT A, CHLOROPLASTIC_MITOCHONDRIAL"/>
    <property type="match status" value="1"/>
</dbReference>
<dbReference type="NCBIfam" id="TIGR01063">
    <property type="entry name" value="gyrA"/>
    <property type="match status" value="1"/>
</dbReference>
<dbReference type="GO" id="GO:0005694">
    <property type="term" value="C:chromosome"/>
    <property type="evidence" value="ECO:0007669"/>
    <property type="project" value="InterPro"/>
</dbReference>
<dbReference type="Pfam" id="PF03989">
    <property type="entry name" value="DNA_gyraseA_C"/>
    <property type="match status" value="6"/>
</dbReference>
<dbReference type="EMBL" id="SLWQ01000002">
    <property type="protein sequence ID" value="TCO41860.1"/>
    <property type="molecule type" value="Genomic_DNA"/>
</dbReference>
<organism evidence="12 13">
    <name type="scientific">Dokdonella fugitiva</name>
    <dbReference type="NCBI Taxonomy" id="328517"/>
    <lineage>
        <taxon>Bacteria</taxon>
        <taxon>Pseudomonadati</taxon>
        <taxon>Pseudomonadota</taxon>
        <taxon>Gammaproteobacteria</taxon>
        <taxon>Lysobacterales</taxon>
        <taxon>Rhodanobacteraceae</taxon>
        <taxon>Dokdonella</taxon>
    </lineage>
</organism>
<evidence type="ECO:0000259" key="11">
    <source>
        <dbReference type="PROSITE" id="PS52040"/>
    </source>
</evidence>
<dbReference type="CDD" id="cd00187">
    <property type="entry name" value="TOP4c"/>
    <property type="match status" value="1"/>
</dbReference>
<dbReference type="NCBIfam" id="NF004043">
    <property type="entry name" value="PRK05560.1"/>
    <property type="match status" value="1"/>
</dbReference>
<dbReference type="GO" id="GO:0009330">
    <property type="term" value="C:DNA topoisomerase type II (double strand cut, ATP-hydrolyzing) complex"/>
    <property type="evidence" value="ECO:0007669"/>
    <property type="project" value="TreeGrafter"/>
</dbReference>
<evidence type="ECO:0000256" key="7">
    <source>
        <dbReference type="ARBA" id="ARBA00023235"/>
    </source>
</evidence>
<dbReference type="AlphaFoldDB" id="A0A4V2S2V7"/>
<dbReference type="Gene3D" id="3.30.1360.40">
    <property type="match status" value="1"/>
</dbReference>
<dbReference type="HAMAP" id="MF_01897">
    <property type="entry name" value="GyrA"/>
    <property type="match status" value="1"/>
</dbReference>
<dbReference type="GO" id="GO:0005524">
    <property type="term" value="F:ATP binding"/>
    <property type="evidence" value="ECO:0007669"/>
    <property type="project" value="UniProtKB-UniRule"/>
</dbReference>
<feature type="region of interest" description="Disordered" evidence="10">
    <location>
        <begin position="866"/>
        <end position="886"/>
    </location>
</feature>
<evidence type="ECO:0000256" key="3">
    <source>
        <dbReference type="ARBA" id="ARBA00022741"/>
    </source>
</evidence>
<dbReference type="Gene3D" id="1.10.268.10">
    <property type="entry name" value="Topoisomerase, domain 3"/>
    <property type="match status" value="1"/>
</dbReference>
<evidence type="ECO:0000256" key="1">
    <source>
        <dbReference type="ARBA" id="ARBA00000185"/>
    </source>
</evidence>
<dbReference type="InterPro" id="IPR005743">
    <property type="entry name" value="GyrA"/>
</dbReference>
<dbReference type="Gene3D" id="3.90.199.10">
    <property type="entry name" value="Topoisomerase II, domain 5"/>
    <property type="match status" value="1"/>
</dbReference>
<evidence type="ECO:0000256" key="4">
    <source>
        <dbReference type="ARBA" id="ARBA00022840"/>
    </source>
</evidence>
<feature type="short sequence motif" description="GyrA-box" evidence="8">
    <location>
        <begin position="559"/>
        <end position="565"/>
    </location>
</feature>
<comment type="caution">
    <text evidence="12">The sequence shown here is derived from an EMBL/GenBank/DDBJ whole genome shotgun (WGS) entry which is preliminary data.</text>
</comment>
<comment type="catalytic activity">
    <reaction evidence="1 8 9">
        <text>ATP-dependent breakage, passage and rejoining of double-stranded DNA.</text>
        <dbReference type="EC" id="5.6.2.2"/>
    </reaction>
</comment>